<dbReference type="AlphaFoldDB" id="A0A550CC59"/>
<dbReference type="Gene3D" id="2.40.40.10">
    <property type="entry name" value="RlpA-like domain"/>
    <property type="match status" value="1"/>
</dbReference>
<accession>A0A550CC59</accession>
<proteinExistence type="predicted"/>
<dbReference type="OrthoDB" id="406505at2759"/>
<name>A0A550CC59_9AGAR</name>
<dbReference type="CDD" id="cd22191">
    <property type="entry name" value="DPBB_RlpA_EXP_N-like"/>
    <property type="match status" value="1"/>
</dbReference>
<dbReference type="STRING" id="97359.A0A550CC59"/>
<reference evidence="2 3" key="1">
    <citation type="journal article" date="2019" name="New Phytol.">
        <title>Comparative genomics reveals unique wood-decay strategies and fruiting body development in the Schizophyllaceae.</title>
        <authorList>
            <person name="Almasi E."/>
            <person name="Sahu N."/>
            <person name="Krizsan K."/>
            <person name="Balint B."/>
            <person name="Kovacs G.M."/>
            <person name="Kiss B."/>
            <person name="Cseklye J."/>
            <person name="Drula E."/>
            <person name="Henrissat B."/>
            <person name="Nagy I."/>
            <person name="Chovatia M."/>
            <person name="Adam C."/>
            <person name="LaButti K."/>
            <person name="Lipzen A."/>
            <person name="Riley R."/>
            <person name="Grigoriev I.V."/>
            <person name="Nagy L.G."/>
        </authorList>
    </citation>
    <scope>NUCLEOTIDE SEQUENCE [LARGE SCALE GENOMIC DNA]</scope>
    <source>
        <strain evidence="2 3">NL-1724</strain>
    </source>
</reference>
<keyword evidence="3" id="KW-1185">Reference proteome</keyword>
<dbReference type="EMBL" id="VDMD01000013">
    <property type="protein sequence ID" value="TRM62393.1"/>
    <property type="molecule type" value="Genomic_DNA"/>
</dbReference>
<dbReference type="PANTHER" id="PTHR31836">
    <property type="match status" value="1"/>
</dbReference>
<organism evidence="2 3">
    <name type="scientific">Schizophyllum amplum</name>
    <dbReference type="NCBI Taxonomy" id="97359"/>
    <lineage>
        <taxon>Eukaryota</taxon>
        <taxon>Fungi</taxon>
        <taxon>Dikarya</taxon>
        <taxon>Basidiomycota</taxon>
        <taxon>Agaricomycotina</taxon>
        <taxon>Agaricomycetes</taxon>
        <taxon>Agaricomycetidae</taxon>
        <taxon>Agaricales</taxon>
        <taxon>Schizophyllaceae</taxon>
        <taxon>Schizophyllum</taxon>
    </lineage>
</organism>
<protein>
    <recommendedName>
        <fullName evidence="4">RlpA-like double-psi beta-barrel-protein domain-containing protein-containing protein</fullName>
    </recommendedName>
</protein>
<evidence type="ECO:0008006" key="4">
    <source>
        <dbReference type="Google" id="ProtNLM"/>
    </source>
</evidence>
<comment type="caution">
    <text evidence="2">The sequence shown here is derived from an EMBL/GenBank/DDBJ whole genome shotgun (WGS) entry which is preliminary data.</text>
</comment>
<feature type="non-terminal residue" evidence="2">
    <location>
        <position position="1"/>
    </location>
</feature>
<evidence type="ECO:0000256" key="1">
    <source>
        <dbReference type="ARBA" id="ARBA00022729"/>
    </source>
</evidence>
<dbReference type="InterPro" id="IPR051477">
    <property type="entry name" value="Expansin_CellWall"/>
</dbReference>
<evidence type="ECO:0000313" key="2">
    <source>
        <dbReference type="EMBL" id="TRM62393.1"/>
    </source>
</evidence>
<dbReference type="PANTHER" id="PTHR31836:SF28">
    <property type="entry name" value="SRCR DOMAIN-CONTAINING PROTEIN-RELATED"/>
    <property type="match status" value="1"/>
</dbReference>
<evidence type="ECO:0000313" key="3">
    <source>
        <dbReference type="Proteomes" id="UP000320762"/>
    </source>
</evidence>
<keyword evidence="1" id="KW-0732">Signal</keyword>
<sequence>APVTFYSPAGGLGACGPAIADTDMVVALRKELFESFNTANPLNQNLNPLCGTQIVITSKDVVGAQPVTATIQDSCVGCQGDHGIDATPALCTAVTGQADCLQQGTFQVSWSFV</sequence>
<dbReference type="SUPFAM" id="SSF50685">
    <property type="entry name" value="Barwin-like endoglucanases"/>
    <property type="match status" value="1"/>
</dbReference>
<dbReference type="Proteomes" id="UP000320762">
    <property type="component" value="Unassembled WGS sequence"/>
</dbReference>
<gene>
    <name evidence="2" type="ORF">BD626DRAFT_404071</name>
</gene>
<dbReference type="InterPro" id="IPR036908">
    <property type="entry name" value="RlpA-like_sf"/>
</dbReference>